<feature type="coiled-coil region" evidence="3">
    <location>
        <begin position="324"/>
        <end position="379"/>
    </location>
</feature>
<feature type="domain" description="NAB" evidence="4">
    <location>
        <begin position="21"/>
        <end position="101"/>
    </location>
</feature>
<dbReference type="Pfam" id="PF07765">
    <property type="entry name" value="KIP1"/>
    <property type="match status" value="1"/>
</dbReference>
<protein>
    <recommendedName>
        <fullName evidence="4">NAB domain-containing protein</fullName>
    </recommendedName>
</protein>
<comment type="similarity">
    <text evidence="2">Belongs to the NET family.</text>
</comment>
<sequence>MAVSGNISSKQMRRLESRKSFSSWWDSHISPKNSKWFSDNLEEMDQNVKQMLKLIEQDADSFAQKAEMFYQKRPELATLVGEFHRGYRALAERYDQVTIDIRKNIPSCLQSQGSGISDIVSKVGHHKSGNRAAGFNFFLGSGGNGSDVYENDGDESYTLSDFDEESDDSLVDNCSSLLGDDSDSRMARRMVELENEPNEVKEKQEEVHVECSFKRPRIEDTEELYAKIIAYEFELTISNEKLRLQEEEITELKNGLLNYRSSDSENLEDGVELLSTEGYINIGEIQGSNNLVDKEMLEPNVEIDSVGEELRITKEKLEASGKKIALLKFEANKSAERIQQLQDQLGMAHKDTATWKTKFNSEKKEKTKLQERLAKLKSILLDRDHELRDLRIAASDAKRKIFEMSKLLAEQVHLKAEIGEWECRGLSFEDEIRKILSEKTEMEEALKSEIEVLKADIETRENSIKDLNVRLDALKLDRDNLKIEVGSLKEDVNSKDCRIEHFDNDLNQLQRQVEELESKAKKLEEEVERQKDEIIERAEEKREAIRQLCFSVEHYRNNYNILLQHCKGHKWL</sequence>
<dbReference type="InterPro" id="IPR011684">
    <property type="entry name" value="NAB"/>
</dbReference>
<dbReference type="GO" id="GO:0005774">
    <property type="term" value="C:vacuolar membrane"/>
    <property type="evidence" value="ECO:0007669"/>
    <property type="project" value="TreeGrafter"/>
</dbReference>
<feature type="coiled-coil region" evidence="3">
    <location>
        <begin position="436"/>
        <end position="544"/>
    </location>
</feature>
<dbReference type="GO" id="GO:0003779">
    <property type="term" value="F:actin binding"/>
    <property type="evidence" value="ECO:0007669"/>
    <property type="project" value="InterPro"/>
</dbReference>
<dbReference type="PROSITE" id="PS51774">
    <property type="entry name" value="NAB"/>
    <property type="match status" value="1"/>
</dbReference>
<dbReference type="Gene3D" id="1.10.287.1490">
    <property type="match status" value="1"/>
</dbReference>
<evidence type="ECO:0000313" key="6">
    <source>
        <dbReference type="Proteomes" id="UP001497480"/>
    </source>
</evidence>
<dbReference type="InterPro" id="IPR051861">
    <property type="entry name" value="NET_actin-binding_domain"/>
</dbReference>
<evidence type="ECO:0000313" key="5">
    <source>
        <dbReference type="EMBL" id="CAL0307690.1"/>
    </source>
</evidence>
<comment type="caution">
    <text evidence="5">The sequence shown here is derived from an EMBL/GenBank/DDBJ whole genome shotgun (WGS) entry which is preliminary data.</text>
</comment>
<evidence type="ECO:0000256" key="3">
    <source>
        <dbReference type="SAM" id="Coils"/>
    </source>
</evidence>
<dbReference type="AlphaFoldDB" id="A0AAV1WEA9"/>
<dbReference type="Proteomes" id="UP001497480">
    <property type="component" value="Unassembled WGS sequence"/>
</dbReference>
<organism evidence="5 6">
    <name type="scientific">Lupinus luteus</name>
    <name type="common">European yellow lupine</name>
    <dbReference type="NCBI Taxonomy" id="3873"/>
    <lineage>
        <taxon>Eukaryota</taxon>
        <taxon>Viridiplantae</taxon>
        <taxon>Streptophyta</taxon>
        <taxon>Embryophyta</taxon>
        <taxon>Tracheophyta</taxon>
        <taxon>Spermatophyta</taxon>
        <taxon>Magnoliopsida</taxon>
        <taxon>eudicotyledons</taxon>
        <taxon>Gunneridae</taxon>
        <taxon>Pentapetalae</taxon>
        <taxon>rosids</taxon>
        <taxon>fabids</taxon>
        <taxon>Fabales</taxon>
        <taxon>Fabaceae</taxon>
        <taxon>Papilionoideae</taxon>
        <taxon>50 kb inversion clade</taxon>
        <taxon>genistoids sensu lato</taxon>
        <taxon>core genistoids</taxon>
        <taxon>Genisteae</taxon>
        <taxon>Lupinus</taxon>
    </lineage>
</organism>
<dbReference type="PANTHER" id="PTHR32258">
    <property type="entry name" value="PROTEIN NETWORKED 4A"/>
    <property type="match status" value="1"/>
</dbReference>
<gene>
    <name evidence="5" type="ORF">LLUT_LOCUS8750</name>
</gene>
<reference evidence="5 6" key="1">
    <citation type="submission" date="2024-03" db="EMBL/GenBank/DDBJ databases">
        <authorList>
            <person name="Martinez-Hernandez J."/>
        </authorList>
    </citation>
    <scope>NUCLEOTIDE SEQUENCE [LARGE SCALE GENOMIC DNA]</scope>
</reference>
<keyword evidence="6" id="KW-1185">Reference proteome</keyword>
<dbReference type="PANTHER" id="PTHR32258:SF3">
    <property type="entry name" value="PROTEIN NETWORKED 4A"/>
    <property type="match status" value="1"/>
</dbReference>
<evidence type="ECO:0000256" key="2">
    <source>
        <dbReference type="ARBA" id="ARBA00038006"/>
    </source>
</evidence>
<dbReference type="EMBL" id="CAXHTB010000006">
    <property type="protein sequence ID" value="CAL0307690.1"/>
    <property type="molecule type" value="Genomic_DNA"/>
</dbReference>
<evidence type="ECO:0000256" key="1">
    <source>
        <dbReference type="ARBA" id="ARBA00023054"/>
    </source>
</evidence>
<accession>A0AAV1WEA9</accession>
<keyword evidence="1 3" id="KW-0175">Coiled coil</keyword>
<name>A0AAV1WEA9_LUPLU</name>
<evidence type="ECO:0000259" key="4">
    <source>
        <dbReference type="PROSITE" id="PS51774"/>
    </source>
</evidence>
<dbReference type="SUPFAM" id="SSF57997">
    <property type="entry name" value="Tropomyosin"/>
    <property type="match status" value="1"/>
</dbReference>
<proteinExistence type="inferred from homology"/>